<organism evidence="1">
    <name type="scientific">Rhizophora mucronata</name>
    <name type="common">Asiatic mangrove</name>
    <dbReference type="NCBI Taxonomy" id="61149"/>
    <lineage>
        <taxon>Eukaryota</taxon>
        <taxon>Viridiplantae</taxon>
        <taxon>Streptophyta</taxon>
        <taxon>Embryophyta</taxon>
        <taxon>Tracheophyta</taxon>
        <taxon>Spermatophyta</taxon>
        <taxon>Magnoliopsida</taxon>
        <taxon>eudicotyledons</taxon>
        <taxon>Gunneridae</taxon>
        <taxon>Pentapetalae</taxon>
        <taxon>rosids</taxon>
        <taxon>fabids</taxon>
        <taxon>Malpighiales</taxon>
        <taxon>Rhizophoraceae</taxon>
        <taxon>Rhizophora</taxon>
    </lineage>
</organism>
<evidence type="ECO:0000313" key="1">
    <source>
        <dbReference type="EMBL" id="MBX29272.1"/>
    </source>
</evidence>
<dbReference type="AlphaFoldDB" id="A0A2P2MGI3"/>
<accession>A0A2P2MGI3</accession>
<dbReference type="EMBL" id="GGEC01048788">
    <property type="protein sequence ID" value="MBX29272.1"/>
    <property type="molecule type" value="Transcribed_RNA"/>
</dbReference>
<dbReference type="EMBL" id="GGEC01048786">
    <property type="protein sequence ID" value="MBX29270.1"/>
    <property type="molecule type" value="Transcribed_RNA"/>
</dbReference>
<proteinExistence type="predicted"/>
<name>A0A2P2MGI3_RHIMU</name>
<sequence length="87" mass="10007">MENQAILWCVASCFQSPEECLLCTKNLKSRRWALGQICETTSMRNQTCPNNFTDQRGQIGCNVIHFSNQIFMEFLPILSKVHHSLSK</sequence>
<reference evidence="1" key="1">
    <citation type="submission" date="2018-02" db="EMBL/GenBank/DDBJ databases">
        <title>Rhizophora mucronata_Transcriptome.</title>
        <authorList>
            <person name="Meera S.P."/>
            <person name="Sreeshan A."/>
            <person name="Augustine A."/>
        </authorList>
    </citation>
    <scope>NUCLEOTIDE SEQUENCE</scope>
    <source>
        <tissue evidence="1">Leaf</tissue>
    </source>
</reference>
<protein>
    <submittedName>
        <fullName evidence="1">Uncharacterized protein</fullName>
    </submittedName>
</protein>